<feature type="compositionally biased region" description="Low complexity" evidence="1">
    <location>
        <begin position="252"/>
        <end position="266"/>
    </location>
</feature>
<feature type="compositionally biased region" description="Low complexity" evidence="1">
    <location>
        <begin position="231"/>
        <end position="244"/>
    </location>
</feature>
<dbReference type="AlphaFoldDB" id="A0A6L2P9H1"/>
<dbReference type="InterPro" id="IPR025724">
    <property type="entry name" value="GAG-pre-integrase_dom"/>
</dbReference>
<name>A0A6L2P9H1_TANCI</name>
<evidence type="ECO:0000259" key="3">
    <source>
        <dbReference type="Pfam" id="PF13976"/>
    </source>
</evidence>
<protein>
    <submittedName>
        <fullName evidence="4">Retrovirus-related Pol polyprotein from transposon TNT 1-94</fullName>
    </submittedName>
</protein>
<dbReference type="Pfam" id="PF13976">
    <property type="entry name" value="gag_pre-integrs"/>
    <property type="match status" value="1"/>
</dbReference>
<sequence>MEYLVKISKKARILELKTKTFKDYCSDIQYAASIKEDTAYMCLHFTKDHKESRINTPNPEKTNTQYSSLRKKYRLSLKNDMLPRDKNDHFGAIMGYRDYVTGDSVISMVYYVEGLGPNLFSVGQFCDSDLEVAFRKHLCYVRDVDGVESLKGAHGSNLYTISVEDMMKFSPICLFSKASKNKSWLWNRRLNHLNFGTINYLARKDLILFQPMLDEYCEPPSVERPVPPAPAAQVPVNSASAPSSTTIDQDAPSISYSPSSSAVQPPISHQGVTAGPTIKDNPFAQAEDDPFVNVFAPESSSKESSSRDVSSVESHQVIQPHDHLKKWTKDHSIDNIIEDGIDFEELFTPVAWIEAIGIFIGNATNKNMTIHQMDVKTAFLNGELKKEVYVSQLKGFVDSYHPTYVYHLKKPLYGLKQDPQA</sequence>
<feature type="domain" description="Reverse transcriptase Ty1/copia-type" evidence="2">
    <location>
        <begin position="340"/>
        <end position="420"/>
    </location>
</feature>
<proteinExistence type="predicted"/>
<feature type="domain" description="GAG-pre-integrase" evidence="3">
    <location>
        <begin position="157"/>
        <end position="214"/>
    </location>
</feature>
<comment type="caution">
    <text evidence="4">The sequence shown here is derived from an EMBL/GenBank/DDBJ whole genome shotgun (WGS) entry which is preliminary data.</text>
</comment>
<evidence type="ECO:0000256" key="1">
    <source>
        <dbReference type="SAM" id="MobiDB-lite"/>
    </source>
</evidence>
<feature type="region of interest" description="Disordered" evidence="1">
    <location>
        <begin position="296"/>
        <end position="317"/>
    </location>
</feature>
<reference evidence="4" key="1">
    <citation type="journal article" date="2019" name="Sci. Rep.">
        <title>Draft genome of Tanacetum cinerariifolium, the natural source of mosquito coil.</title>
        <authorList>
            <person name="Yamashiro T."/>
            <person name="Shiraishi A."/>
            <person name="Satake H."/>
            <person name="Nakayama K."/>
        </authorList>
    </citation>
    <scope>NUCLEOTIDE SEQUENCE</scope>
</reference>
<feature type="region of interest" description="Disordered" evidence="1">
    <location>
        <begin position="220"/>
        <end position="283"/>
    </location>
</feature>
<evidence type="ECO:0000313" key="4">
    <source>
        <dbReference type="EMBL" id="GEU94139.1"/>
    </source>
</evidence>
<dbReference type="EMBL" id="BKCJ010011006">
    <property type="protein sequence ID" value="GEU94139.1"/>
    <property type="molecule type" value="Genomic_DNA"/>
</dbReference>
<dbReference type="Pfam" id="PF07727">
    <property type="entry name" value="RVT_2"/>
    <property type="match status" value="1"/>
</dbReference>
<evidence type="ECO:0000259" key="2">
    <source>
        <dbReference type="Pfam" id="PF07727"/>
    </source>
</evidence>
<accession>A0A6L2P9H1</accession>
<gene>
    <name evidence="4" type="ORF">Tci_066117</name>
</gene>
<dbReference type="InterPro" id="IPR013103">
    <property type="entry name" value="RVT_2"/>
</dbReference>
<organism evidence="4">
    <name type="scientific">Tanacetum cinerariifolium</name>
    <name type="common">Dalmatian daisy</name>
    <name type="synonym">Chrysanthemum cinerariifolium</name>
    <dbReference type="NCBI Taxonomy" id="118510"/>
    <lineage>
        <taxon>Eukaryota</taxon>
        <taxon>Viridiplantae</taxon>
        <taxon>Streptophyta</taxon>
        <taxon>Embryophyta</taxon>
        <taxon>Tracheophyta</taxon>
        <taxon>Spermatophyta</taxon>
        <taxon>Magnoliopsida</taxon>
        <taxon>eudicotyledons</taxon>
        <taxon>Gunneridae</taxon>
        <taxon>Pentapetalae</taxon>
        <taxon>asterids</taxon>
        <taxon>campanulids</taxon>
        <taxon>Asterales</taxon>
        <taxon>Asteraceae</taxon>
        <taxon>Asteroideae</taxon>
        <taxon>Anthemideae</taxon>
        <taxon>Anthemidinae</taxon>
        <taxon>Tanacetum</taxon>
    </lineage>
</organism>